<dbReference type="Pfam" id="PF13759">
    <property type="entry name" value="2OG-FeII_Oxy_5"/>
    <property type="match status" value="1"/>
</dbReference>
<evidence type="ECO:0000313" key="2">
    <source>
        <dbReference type="Proteomes" id="UP000472676"/>
    </source>
</evidence>
<dbReference type="RefSeq" id="WP_166261556.1">
    <property type="nucleotide sequence ID" value="NZ_JAAMOW010000012.1"/>
</dbReference>
<comment type="caution">
    <text evidence="1">The sequence shown here is derived from an EMBL/GenBank/DDBJ whole genome shotgun (WGS) entry which is preliminary data.</text>
</comment>
<dbReference type="SUPFAM" id="SSF51197">
    <property type="entry name" value="Clavaminate synthase-like"/>
    <property type="match status" value="1"/>
</dbReference>
<evidence type="ECO:0000313" key="1">
    <source>
        <dbReference type="EMBL" id="NGY06978.1"/>
    </source>
</evidence>
<sequence>MARINPMFAVPSLLIDHPDHGELNRALRQLFLAREGQEHYGNPGATMKINPGLFESTFRLFDWSEPCIARLRDFCWSTLYGLIGELNGYDTEVLRRLHINADAWFHVTRKGGYFGIHNHPMASWSGVYCVDDGGDSEAHPESGMLNFQHPNPMSAMYLDMAAANLRPPYSTAGRMFRLRPGQLIIFPSWLLHQVMPFHGPGERITVAFNAWFRLEGAMPSKK</sequence>
<protein>
    <recommendedName>
        <fullName evidence="3">Fe2OG dioxygenase domain-containing protein</fullName>
    </recommendedName>
</protein>
<organism evidence="1 2">
    <name type="scientific">Solimonas terrae</name>
    <dbReference type="NCBI Taxonomy" id="1396819"/>
    <lineage>
        <taxon>Bacteria</taxon>
        <taxon>Pseudomonadati</taxon>
        <taxon>Pseudomonadota</taxon>
        <taxon>Gammaproteobacteria</taxon>
        <taxon>Nevskiales</taxon>
        <taxon>Nevskiaceae</taxon>
        <taxon>Solimonas</taxon>
    </lineage>
</organism>
<keyword evidence="2" id="KW-1185">Reference proteome</keyword>
<dbReference type="Gene3D" id="2.60.120.620">
    <property type="entry name" value="q2cbj1_9rhob like domain"/>
    <property type="match status" value="1"/>
</dbReference>
<name>A0A6M2BWU9_9GAMM</name>
<dbReference type="EMBL" id="JAAMOW010000012">
    <property type="protein sequence ID" value="NGY06978.1"/>
    <property type="molecule type" value="Genomic_DNA"/>
</dbReference>
<dbReference type="InterPro" id="IPR012668">
    <property type="entry name" value="CHP02466"/>
</dbReference>
<accession>A0A6M2BWU9</accession>
<proteinExistence type="predicted"/>
<gene>
    <name evidence="1" type="ORF">G7Y85_19560</name>
</gene>
<dbReference type="AlphaFoldDB" id="A0A6M2BWU9"/>
<evidence type="ECO:0008006" key="3">
    <source>
        <dbReference type="Google" id="ProtNLM"/>
    </source>
</evidence>
<dbReference type="Proteomes" id="UP000472676">
    <property type="component" value="Unassembled WGS sequence"/>
</dbReference>
<reference evidence="1 2" key="1">
    <citation type="journal article" date="2014" name="Int. J. Syst. Evol. Microbiol.">
        <title>Solimonas terrae sp. nov., isolated from soil.</title>
        <authorList>
            <person name="Kim S.J."/>
            <person name="Moon J.Y."/>
            <person name="Weon H.Y."/>
            <person name="Ahn J.H."/>
            <person name="Chen W.M."/>
            <person name="Kwon S.W."/>
        </authorList>
    </citation>
    <scope>NUCLEOTIDE SEQUENCE [LARGE SCALE GENOMIC DNA]</scope>
    <source>
        <strain evidence="1 2">KIS83-12</strain>
    </source>
</reference>